<feature type="transmembrane region" description="Helical" evidence="6">
    <location>
        <begin position="338"/>
        <end position="357"/>
    </location>
</feature>
<evidence type="ECO:0000259" key="7">
    <source>
        <dbReference type="PROSITE" id="PS50850"/>
    </source>
</evidence>
<feature type="transmembrane region" description="Helical" evidence="6">
    <location>
        <begin position="174"/>
        <end position="193"/>
    </location>
</feature>
<comment type="caution">
    <text evidence="8">The sequence shown here is derived from an EMBL/GenBank/DDBJ whole genome shotgun (WGS) entry which is preliminary data.</text>
</comment>
<keyword evidence="2" id="KW-0813">Transport</keyword>
<evidence type="ECO:0000256" key="4">
    <source>
        <dbReference type="ARBA" id="ARBA00022989"/>
    </source>
</evidence>
<feature type="transmembrane region" description="Helical" evidence="6">
    <location>
        <begin position="141"/>
        <end position="162"/>
    </location>
</feature>
<dbReference type="Pfam" id="PF07690">
    <property type="entry name" value="MFS_1"/>
    <property type="match status" value="1"/>
</dbReference>
<feature type="transmembrane region" description="Helical" evidence="6">
    <location>
        <begin position="205"/>
        <end position="226"/>
    </location>
</feature>
<dbReference type="Gene3D" id="1.20.1250.20">
    <property type="entry name" value="MFS general substrate transporter like domains"/>
    <property type="match status" value="2"/>
</dbReference>
<feature type="transmembrane region" description="Helical" evidence="6">
    <location>
        <begin position="363"/>
        <end position="385"/>
    </location>
</feature>
<dbReference type="EMBL" id="JBBXMP010000144">
    <property type="protein sequence ID" value="KAL0061209.1"/>
    <property type="molecule type" value="Genomic_DNA"/>
</dbReference>
<evidence type="ECO:0000313" key="8">
    <source>
        <dbReference type="EMBL" id="KAL0061209.1"/>
    </source>
</evidence>
<keyword evidence="9" id="KW-1185">Reference proteome</keyword>
<feature type="transmembrane region" description="Helical" evidence="6">
    <location>
        <begin position="41"/>
        <end position="58"/>
    </location>
</feature>
<accession>A0ABR2ZJR3</accession>
<protein>
    <recommendedName>
        <fullName evidence="7">Major facilitator superfamily (MFS) profile domain-containing protein</fullName>
    </recommendedName>
</protein>
<dbReference type="PANTHER" id="PTHR43791">
    <property type="entry name" value="PERMEASE-RELATED"/>
    <property type="match status" value="1"/>
</dbReference>
<feature type="transmembrane region" description="Helical" evidence="6">
    <location>
        <begin position="274"/>
        <end position="294"/>
    </location>
</feature>
<feature type="transmembrane region" description="Helical" evidence="6">
    <location>
        <begin position="430"/>
        <end position="452"/>
    </location>
</feature>
<keyword evidence="5 6" id="KW-0472">Membrane</keyword>
<dbReference type="SUPFAM" id="SSF103473">
    <property type="entry name" value="MFS general substrate transporter"/>
    <property type="match status" value="1"/>
</dbReference>
<keyword evidence="4 6" id="KW-1133">Transmembrane helix</keyword>
<sequence length="486" mass="53487">MSETPSTKSSVHEKHGIDSIDSNNVEVPVNLALERTVWRKLDLLVLPTVAMFYLLSFLDRTNIANARVAGLQKDLNMTNKEYSIVLTVTYIPYILAELPSNLVLKAVGPNLMLPTMLTLWGVVTTLQGVVKSYSGLLATRFFLGLLEGGVFPGLVLYLSYFYPRYKMNLRVSSFFAAASLSGAFSGILAYGIIKMHGLGGRPGWSWIFIIEGLFTVAFGAISYFILPRSVDRAYFLTQEEKDYVNAKLREDSVHAEEQAFSWQEVIEAFKLPQLWIAGFVLFLSGVTLYSLAYFSPSIIQGLGYTAARAQLMSVPPFAVAFVISMICAFVSDKYRCRGYIVMFSGLLATIGFAMFLGSKSPKVRYGSLFFSIPGTYTSAPTLSAWQSNNASPQTRRATAIAFGFIMSNSGGILATWLLGSLSPAPQYTSATITLLVFSVCILLGAGANVAYLKSQNKKKAEIRKSITRVEEKPGLGDRSAWFIYNL</sequence>
<evidence type="ECO:0000256" key="2">
    <source>
        <dbReference type="ARBA" id="ARBA00022448"/>
    </source>
</evidence>
<evidence type="ECO:0000256" key="6">
    <source>
        <dbReference type="SAM" id="Phobius"/>
    </source>
</evidence>
<feature type="domain" description="Major facilitator superfamily (MFS) profile" evidence="7">
    <location>
        <begin position="45"/>
        <end position="456"/>
    </location>
</feature>
<dbReference type="PANTHER" id="PTHR43791:SF85">
    <property type="entry name" value="TRANSPORTER, PUTATIVE (AFU_ORTHOLOGUE AFUA_6G00710)-RELATED"/>
    <property type="match status" value="1"/>
</dbReference>
<reference evidence="8 9" key="1">
    <citation type="submission" date="2024-05" db="EMBL/GenBank/DDBJ databases">
        <title>A draft genome resource for the thread blight pathogen Marasmius tenuissimus strain MS-2.</title>
        <authorList>
            <person name="Yulfo-Soto G.E."/>
            <person name="Baruah I.K."/>
            <person name="Amoako-Attah I."/>
            <person name="Bukari Y."/>
            <person name="Meinhardt L.W."/>
            <person name="Bailey B.A."/>
            <person name="Cohen S.P."/>
        </authorList>
    </citation>
    <scope>NUCLEOTIDE SEQUENCE [LARGE SCALE GENOMIC DNA]</scope>
    <source>
        <strain evidence="8 9">MS-2</strain>
    </source>
</reference>
<dbReference type="Proteomes" id="UP001437256">
    <property type="component" value="Unassembled WGS sequence"/>
</dbReference>
<evidence type="ECO:0000256" key="1">
    <source>
        <dbReference type="ARBA" id="ARBA00004141"/>
    </source>
</evidence>
<proteinExistence type="predicted"/>
<feature type="transmembrane region" description="Helical" evidence="6">
    <location>
        <begin position="82"/>
        <end position="104"/>
    </location>
</feature>
<dbReference type="PROSITE" id="PS50850">
    <property type="entry name" value="MFS"/>
    <property type="match status" value="1"/>
</dbReference>
<evidence type="ECO:0000256" key="5">
    <source>
        <dbReference type="ARBA" id="ARBA00023136"/>
    </source>
</evidence>
<feature type="transmembrane region" description="Helical" evidence="6">
    <location>
        <begin position="314"/>
        <end position="331"/>
    </location>
</feature>
<organism evidence="8 9">
    <name type="scientific">Marasmius tenuissimus</name>
    <dbReference type="NCBI Taxonomy" id="585030"/>
    <lineage>
        <taxon>Eukaryota</taxon>
        <taxon>Fungi</taxon>
        <taxon>Dikarya</taxon>
        <taxon>Basidiomycota</taxon>
        <taxon>Agaricomycotina</taxon>
        <taxon>Agaricomycetes</taxon>
        <taxon>Agaricomycetidae</taxon>
        <taxon>Agaricales</taxon>
        <taxon>Marasmiineae</taxon>
        <taxon>Marasmiaceae</taxon>
        <taxon>Marasmius</taxon>
    </lineage>
</organism>
<comment type="subcellular location">
    <subcellularLocation>
        <location evidence="1">Membrane</location>
        <topology evidence="1">Multi-pass membrane protein</topology>
    </subcellularLocation>
</comment>
<name>A0ABR2ZJR3_9AGAR</name>
<keyword evidence="3 6" id="KW-0812">Transmembrane</keyword>
<evidence type="ECO:0000313" key="9">
    <source>
        <dbReference type="Proteomes" id="UP001437256"/>
    </source>
</evidence>
<feature type="transmembrane region" description="Helical" evidence="6">
    <location>
        <begin position="397"/>
        <end position="418"/>
    </location>
</feature>
<gene>
    <name evidence="8" type="ORF">AAF712_011968</name>
</gene>
<dbReference type="InterPro" id="IPR020846">
    <property type="entry name" value="MFS_dom"/>
</dbReference>
<evidence type="ECO:0000256" key="3">
    <source>
        <dbReference type="ARBA" id="ARBA00022692"/>
    </source>
</evidence>
<dbReference type="InterPro" id="IPR011701">
    <property type="entry name" value="MFS"/>
</dbReference>
<dbReference type="InterPro" id="IPR036259">
    <property type="entry name" value="MFS_trans_sf"/>
</dbReference>